<name>A0A7R9ZMX2_9STRA</name>
<proteinExistence type="predicted"/>
<evidence type="ECO:0000313" key="1">
    <source>
        <dbReference type="EMBL" id="CAD8335604.1"/>
    </source>
</evidence>
<dbReference type="EMBL" id="HBEF01012246">
    <property type="protein sequence ID" value="CAD8335604.1"/>
    <property type="molecule type" value="Transcribed_RNA"/>
</dbReference>
<organism evidence="1">
    <name type="scientific">Craspedostauros australis</name>
    <dbReference type="NCBI Taxonomy" id="1486917"/>
    <lineage>
        <taxon>Eukaryota</taxon>
        <taxon>Sar</taxon>
        <taxon>Stramenopiles</taxon>
        <taxon>Ochrophyta</taxon>
        <taxon>Bacillariophyta</taxon>
        <taxon>Bacillariophyceae</taxon>
        <taxon>Bacillariophycidae</taxon>
        <taxon>Naviculales</taxon>
        <taxon>Naviculaceae</taxon>
        <taxon>Craspedostauros</taxon>
    </lineage>
</organism>
<dbReference type="AlphaFoldDB" id="A0A7R9ZMX2"/>
<reference evidence="1" key="1">
    <citation type="submission" date="2021-01" db="EMBL/GenBank/DDBJ databases">
        <authorList>
            <person name="Corre E."/>
            <person name="Pelletier E."/>
            <person name="Niang G."/>
            <person name="Scheremetjew M."/>
            <person name="Finn R."/>
            <person name="Kale V."/>
            <person name="Holt S."/>
            <person name="Cochrane G."/>
            <person name="Meng A."/>
            <person name="Brown T."/>
            <person name="Cohen L."/>
        </authorList>
    </citation>
    <scope>NUCLEOTIDE SEQUENCE</scope>
    <source>
        <strain evidence="1">CCMP3328</strain>
    </source>
</reference>
<sequence>MMFDSVMRENNLIHALKLYWRYAGSMYPLASMLSHVPYIYADPLIPTTAITNARIGDAPLLRVGDSMWTGNPNWSNGLTMHVATLHKFSKLLNDIDTNDDDDGI</sequence>
<protein>
    <submittedName>
        <fullName evidence="1">Uncharacterized protein</fullName>
    </submittedName>
</protein>
<accession>A0A7R9ZMX2</accession>
<gene>
    <name evidence="1" type="ORF">CAUS1442_LOCUS7709</name>
</gene>